<evidence type="ECO:0000313" key="10">
    <source>
        <dbReference type="Proteomes" id="UP000037515"/>
    </source>
</evidence>
<feature type="transmembrane region" description="Helical" evidence="7">
    <location>
        <begin position="39"/>
        <end position="62"/>
    </location>
</feature>
<dbReference type="PANTHER" id="PTHR40074:SF2">
    <property type="entry name" value="O-ACETYLTRANSFERASE WECH"/>
    <property type="match status" value="1"/>
</dbReference>
<keyword evidence="4 7" id="KW-0812">Transmembrane</keyword>
<dbReference type="EMBL" id="LHPJ01000008">
    <property type="protein sequence ID" value="KOO03361.1"/>
    <property type="molecule type" value="Genomic_DNA"/>
</dbReference>
<organism evidence="9 10">
    <name type="scientific">Vibrio nereis</name>
    <dbReference type="NCBI Taxonomy" id="693"/>
    <lineage>
        <taxon>Bacteria</taxon>
        <taxon>Pseudomonadati</taxon>
        <taxon>Pseudomonadota</taxon>
        <taxon>Gammaproteobacteria</taxon>
        <taxon>Vibrionales</taxon>
        <taxon>Vibrionaceae</taxon>
        <taxon>Vibrio</taxon>
    </lineage>
</organism>
<evidence type="ECO:0000256" key="1">
    <source>
        <dbReference type="ARBA" id="ARBA00004651"/>
    </source>
</evidence>
<keyword evidence="3" id="KW-1003">Cell membrane</keyword>
<dbReference type="Proteomes" id="UP000037515">
    <property type="component" value="Unassembled WGS sequence"/>
</dbReference>
<comment type="subcellular location">
    <subcellularLocation>
        <location evidence="1">Cell membrane</location>
        <topology evidence="1">Multi-pass membrane protein</topology>
    </subcellularLocation>
</comment>
<evidence type="ECO:0000256" key="5">
    <source>
        <dbReference type="ARBA" id="ARBA00022989"/>
    </source>
</evidence>
<sequence length="340" mass="38508">METKMIQSIEFGRVIAIFAIVAMHCGLFLSYWQHEEVPWFGYLFNQATRFAVPLFFLVAGYLIQPKITAHPIATLRSYSLPLIRVFVVWSIICLLMPFNFQALFEHGYLAERQYYWGYLAETPVNSLLEGGLVHLWFIPALLLAVAICALLAKFKALHLLLPLGVVLYVYGALAGSYHVVTDLWSPFFTRNGPFFSTLLFAIGFTIRQRAIRLSSLQALTIAIFGMACHFAEVFFLYGYGQGFNENDYVFGTFLWGSGLFLWLLAKPDLGAGSWLTSLSKYVLPIYVAHLPISILMMNFAGFNGLYGAGKDLVVFFGTVLLTFLLMKGTEKTPIYHWLFR</sequence>
<evidence type="ECO:0000256" key="4">
    <source>
        <dbReference type="ARBA" id="ARBA00022692"/>
    </source>
</evidence>
<protein>
    <submittedName>
        <fullName evidence="9">Fucose 4-O-acetylase</fullName>
    </submittedName>
</protein>
<feature type="transmembrane region" description="Helical" evidence="7">
    <location>
        <begin position="159"/>
        <end position="181"/>
    </location>
</feature>
<evidence type="ECO:0000256" key="7">
    <source>
        <dbReference type="SAM" id="Phobius"/>
    </source>
</evidence>
<gene>
    <name evidence="9" type="ORF">AKJ17_11740</name>
</gene>
<keyword evidence="6 7" id="KW-0472">Membrane</keyword>
<name>A0A0M0HMS8_VIBNE</name>
<feature type="transmembrane region" description="Helical" evidence="7">
    <location>
        <begin position="286"/>
        <end position="306"/>
    </location>
</feature>
<evidence type="ECO:0000256" key="6">
    <source>
        <dbReference type="ARBA" id="ARBA00023136"/>
    </source>
</evidence>
<evidence type="ECO:0000256" key="3">
    <source>
        <dbReference type="ARBA" id="ARBA00022475"/>
    </source>
</evidence>
<dbReference type="GO" id="GO:0009246">
    <property type="term" value="P:enterobacterial common antigen biosynthetic process"/>
    <property type="evidence" value="ECO:0007669"/>
    <property type="project" value="TreeGrafter"/>
</dbReference>
<feature type="transmembrane region" description="Helical" evidence="7">
    <location>
        <begin position="218"/>
        <end position="236"/>
    </location>
</feature>
<dbReference type="RefSeq" id="WP_053396146.1">
    <property type="nucleotide sequence ID" value="NZ_LHPJ01000008.1"/>
</dbReference>
<evidence type="ECO:0000259" key="8">
    <source>
        <dbReference type="Pfam" id="PF01757"/>
    </source>
</evidence>
<dbReference type="STRING" id="693.AKJ17_11740"/>
<reference evidence="10" key="1">
    <citation type="submission" date="2015-08" db="EMBL/GenBank/DDBJ databases">
        <title>Vibrio galatheae sp. nov., a novel member of the Vibrionaceae family isolated from the Solomon Islands.</title>
        <authorList>
            <person name="Giubergia S."/>
            <person name="Machado H."/>
            <person name="Mateiu R.V."/>
            <person name="Gram L."/>
        </authorList>
    </citation>
    <scope>NUCLEOTIDE SEQUENCE [LARGE SCALE GENOMIC DNA]</scope>
    <source>
        <strain evidence="10">DSM 19584</strain>
    </source>
</reference>
<dbReference type="PATRIC" id="fig|693.5.peg.2405"/>
<dbReference type="OrthoDB" id="1072135at2"/>
<feature type="transmembrane region" description="Helical" evidence="7">
    <location>
        <begin position="312"/>
        <end position="329"/>
    </location>
</feature>
<comment type="similarity">
    <text evidence="2">Belongs to the acyltransferase 3 family.</text>
</comment>
<proteinExistence type="inferred from homology"/>
<keyword evidence="5 7" id="KW-1133">Transmembrane helix</keyword>
<dbReference type="GO" id="GO:0016413">
    <property type="term" value="F:O-acetyltransferase activity"/>
    <property type="evidence" value="ECO:0007669"/>
    <property type="project" value="TreeGrafter"/>
</dbReference>
<dbReference type="PANTHER" id="PTHR40074">
    <property type="entry name" value="O-ACETYLTRANSFERASE WECH"/>
    <property type="match status" value="1"/>
</dbReference>
<feature type="transmembrane region" description="Helical" evidence="7">
    <location>
        <begin position="82"/>
        <end position="104"/>
    </location>
</feature>
<evidence type="ECO:0000313" key="9">
    <source>
        <dbReference type="EMBL" id="KOO03361.1"/>
    </source>
</evidence>
<dbReference type="AlphaFoldDB" id="A0A0M0HMS8"/>
<keyword evidence="10" id="KW-1185">Reference proteome</keyword>
<feature type="transmembrane region" description="Helical" evidence="7">
    <location>
        <begin position="133"/>
        <end position="152"/>
    </location>
</feature>
<feature type="transmembrane region" description="Helical" evidence="7">
    <location>
        <begin position="12"/>
        <end position="33"/>
    </location>
</feature>
<feature type="domain" description="Acyltransferase 3" evidence="8">
    <location>
        <begin position="7"/>
        <end position="326"/>
    </location>
</feature>
<accession>A0A0M0HMS8</accession>
<dbReference type="InterPro" id="IPR002656">
    <property type="entry name" value="Acyl_transf_3_dom"/>
</dbReference>
<feature type="transmembrane region" description="Helical" evidence="7">
    <location>
        <begin position="248"/>
        <end position="265"/>
    </location>
</feature>
<comment type="caution">
    <text evidence="9">The sequence shown here is derived from an EMBL/GenBank/DDBJ whole genome shotgun (WGS) entry which is preliminary data.</text>
</comment>
<evidence type="ECO:0000256" key="2">
    <source>
        <dbReference type="ARBA" id="ARBA00007400"/>
    </source>
</evidence>
<dbReference type="Pfam" id="PF01757">
    <property type="entry name" value="Acyl_transf_3"/>
    <property type="match status" value="1"/>
</dbReference>
<dbReference type="GO" id="GO:0005886">
    <property type="term" value="C:plasma membrane"/>
    <property type="evidence" value="ECO:0007669"/>
    <property type="project" value="UniProtKB-SubCell"/>
</dbReference>